<name>A0AAV4X037_9ARAC</name>
<evidence type="ECO:0000313" key="1">
    <source>
        <dbReference type="EMBL" id="GIY87359.1"/>
    </source>
</evidence>
<proteinExistence type="predicted"/>
<gene>
    <name evidence="1" type="ORF">CDAR_542781</name>
</gene>
<protein>
    <submittedName>
        <fullName evidence="1">Uncharacterized protein</fullName>
    </submittedName>
</protein>
<dbReference type="EMBL" id="BPLQ01015338">
    <property type="protein sequence ID" value="GIY87359.1"/>
    <property type="molecule type" value="Genomic_DNA"/>
</dbReference>
<dbReference type="Proteomes" id="UP001054837">
    <property type="component" value="Unassembled WGS sequence"/>
</dbReference>
<comment type="caution">
    <text evidence="1">The sequence shown here is derived from an EMBL/GenBank/DDBJ whole genome shotgun (WGS) entry which is preliminary data.</text>
</comment>
<organism evidence="1 2">
    <name type="scientific">Caerostris darwini</name>
    <dbReference type="NCBI Taxonomy" id="1538125"/>
    <lineage>
        <taxon>Eukaryota</taxon>
        <taxon>Metazoa</taxon>
        <taxon>Ecdysozoa</taxon>
        <taxon>Arthropoda</taxon>
        <taxon>Chelicerata</taxon>
        <taxon>Arachnida</taxon>
        <taxon>Araneae</taxon>
        <taxon>Araneomorphae</taxon>
        <taxon>Entelegynae</taxon>
        <taxon>Araneoidea</taxon>
        <taxon>Araneidae</taxon>
        <taxon>Caerostris</taxon>
    </lineage>
</organism>
<evidence type="ECO:0000313" key="2">
    <source>
        <dbReference type="Proteomes" id="UP001054837"/>
    </source>
</evidence>
<dbReference type="AlphaFoldDB" id="A0AAV4X037"/>
<accession>A0AAV4X037</accession>
<sequence length="95" mass="10923">MLMRSEATESVGPPSFYVHCDLLCRWLALGKLLLFPEFQFQMGPSFKTNQQKKKRTMLKGEKKEAPLPCPNALRVFLPNWHEIGYFTVASPYEAS</sequence>
<reference evidence="1 2" key="1">
    <citation type="submission" date="2021-06" db="EMBL/GenBank/DDBJ databases">
        <title>Caerostris darwini draft genome.</title>
        <authorList>
            <person name="Kono N."/>
            <person name="Arakawa K."/>
        </authorList>
    </citation>
    <scope>NUCLEOTIDE SEQUENCE [LARGE SCALE GENOMIC DNA]</scope>
</reference>
<keyword evidence="2" id="KW-1185">Reference proteome</keyword>